<dbReference type="GO" id="GO:0009097">
    <property type="term" value="P:isoleucine biosynthetic process"/>
    <property type="evidence" value="ECO:0007669"/>
    <property type="project" value="TreeGrafter"/>
</dbReference>
<dbReference type="CDD" id="cd07035">
    <property type="entry name" value="TPP_PYR_POX_like"/>
    <property type="match status" value="1"/>
</dbReference>
<dbReference type="GO" id="GO:0030976">
    <property type="term" value="F:thiamine pyrophosphate binding"/>
    <property type="evidence" value="ECO:0007669"/>
    <property type="project" value="InterPro"/>
</dbReference>
<evidence type="ECO:0000259" key="4">
    <source>
        <dbReference type="Pfam" id="PF00205"/>
    </source>
</evidence>
<sequence>MILTGYLHQQLAAAGVTRAFGVPGYFVMPVWHAFRKDPQIILARHEGGAAFMADGYARATGNLGVVLTTSGPGVTNTATGVASAYQDSVPMLVISGQGSPTTFGRGVFQESFLLDRSASPAALLAPITKTALEIVAPENAAFMIDTAITLALSGRRGPVHLSIPLDQQQLDIPVPPSRSASPPTVGDVPAAPCVLAAAELLRSARRPLILAGWGSMLARAQPEIARLSTQLGAVVVTSTKAVSCLPRDHPMLLGHFGPGQRSDIAQAVSSYQPDVVLVVGASLSRYYANPLAAVLENAATIRIDISAEQVGFRMRADIGIVGDAREAVSALTSAIAAGGTDTAAEPDCSAAELVSAFQKRAERAALRQKPESHGMPSVAGTISRLSRMLPPDAVVIPDAGNHWLDTISLCRAGRTGGVQLNCGVGAMGWAIGASVGMAMAAGQEGAAGRGPLTVCVTGDGSMLMHGAELTVAAEHELNLLVVVFNNRSHGRVRLGQRLDFDREPMGTDIPSIDFAQWMSAMGLRTFRIDHADQVDEVLAAALATRGTVGVEVLCHPDEVPACLRGWIED</sequence>
<reference evidence="7" key="1">
    <citation type="submission" date="2021-04" db="EMBL/GenBank/DDBJ databases">
        <title>Genome based classification of Actinospica acidithermotolerans sp. nov., an actinobacterium isolated from an Indonesian hot spring.</title>
        <authorList>
            <person name="Kusuma A.B."/>
            <person name="Putra K.E."/>
            <person name="Nafisah S."/>
            <person name="Loh J."/>
            <person name="Nouioui I."/>
            <person name="Goodfellow M."/>
        </authorList>
    </citation>
    <scope>NUCLEOTIDE SEQUENCE</scope>
    <source>
        <strain evidence="7">MGRD01-02</strain>
    </source>
</reference>
<comment type="similarity">
    <text evidence="1 3">Belongs to the TPP enzyme family.</text>
</comment>
<dbReference type="InterPro" id="IPR011766">
    <property type="entry name" value="TPP_enzyme_TPP-bd"/>
</dbReference>
<dbReference type="InterPro" id="IPR012001">
    <property type="entry name" value="Thiamin_PyroP_enz_TPP-bd_dom"/>
</dbReference>
<dbReference type="PANTHER" id="PTHR18968:SF13">
    <property type="entry name" value="ACETOLACTATE SYNTHASE CATALYTIC SUBUNIT, MITOCHONDRIAL"/>
    <property type="match status" value="1"/>
</dbReference>
<protein>
    <submittedName>
        <fullName evidence="7">Thiamine pyrophosphate-binding protein</fullName>
    </submittedName>
</protein>
<evidence type="ECO:0000256" key="3">
    <source>
        <dbReference type="RuleBase" id="RU362132"/>
    </source>
</evidence>
<dbReference type="SUPFAM" id="SSF52467">
    <property type="entry name" value="DHS-like NAD/FAD-binding domain"/>
    <property type="match status" value="1"/>
</dbReference>
<dbReference type="Proteomes" id="UP000676325">
    <property type="component" value="Unassembled WGS sequence"/>
</dbReference>
<feature type="domain" description="Thiamine pyrophosphate enzyme central" evidence="4">
    <location>
        <begin position="196"/>
        <end position="331"/>
    </location>
</feature>
<evidence type="ECO:0000259" key="5">
    <source>
        <dbReference type="Pfam" id="PF02775"/>
    </source>
</evidence>
<dbReference type="PANTHER" id="PTHR18968">
    <property type="entry name" value="THIAMINE PYROPHOSPHATE ENZYMES"/>
    <property type="match status" value="1"/>
</dbReference>
<dbReference type="Gene3D" id="3.40.50.1220">
    <property type="entry name" value="TPP-binding domain"/>
    <property type="match status" value="1"/>
</dbReference>
<gene>
    <name evidence="7" type="ORF">KDK95_06715</name>
</gene>
<dbReference type="GO" id="GO:0003984">
    <property type="term" value="F:acetolactate synthase activity"/>
    <property type="evidence" value="ECO:0007669"/>
    <property type="project" value="TreeGrafter"/>
</dbReference>
<evidence type="ECO:0000256" key="1">
    <source>
        <dbReference type="ARBA" id="ARBA00007812"/>
    </source>
</evidence>
<proteinExistence type="inferred from homology"/>
<dbReference type="GO" id="GO:0009099">
    <property type="term" value="P:L-valine biosynthetic process"/>
    <property type="evidence" value="ECO:0007669"/>
    <property type="project" value="TreeGrafter"/>
</dbReference>
<dbReference type="SUPFAM" id="SSF52518">
    <property type="entry name" value="Thiamin diphosphate-binding fold (THDP-binding)"/>
    <property type="match status" value="2"/>
</dbReference>
<dbReference type="RefSeq" id="WP_212517138.1">
    <property type="nucleotide sequence ID" value="NZ_JAGSOH010000011.1"/>
</dbReference>
<dbReference type="InterPro" id="IPR045229">
    <property type="entry name" value="TPP_enz"/>
</dbReference>
<dbReference type="Pfam" id="PF00205">
    <property type="entry name" value="TPP_enzyme_M"/>
    <property type="match status" value="1"/>
</dbReference>
<dbReference type="Pfam" id="PF02776">
    <property type="entry name" value="TPP_enzyme_N"/>
    <property type="match status" value="1"/>
</dbReference>
<dbReference type="GO" id="GO:0050660">
    <property type="term" value="F:flavin adenine dinucleotide binding"/>
    <property type="evidence" value="ECO:0007669"/>
    <property type="project" value="TreeGrafter"/>
</dbReference>
<dbReference type="GO" id="GO:0005948">
    <property type="term" value="C:acetolactate synthase complex"/>
    <property type="evidence" value="ECO:0007669"/>
    <property type="project" value="TreeGrafter"/>
</dbReference>
<accession>A0A941E6J6</accession>
<feature type="domain" description="Thiamine pyrophosphate enzyme TPP-binding" evidence="5">
    <location>
        <begin position="398"/>
        <end position="552"/>
    </location>
</feature>
<dbReference type="AlphaFoldDB" id="A0A941E6J6"/>
<dbReference type="FunFam" id="3.40.50.970:FF:000007">
    <property type="entry name" value="Acetolactate synthase"/>
    <property type="match status" value="1"/>
</dbReference>
<dbReference type="Pfam" id="PF02775">
    <property type="entry name" value="TPP_enzyme_C"/>
    <property type="match status" value="1"/>
</dbReference>
<dbReference type="GO" id="GO:0000287">
    <property type="term" value="F:magnesium ion binding"/>
    <property type="evidence" value="ECO:0007669"/>
    <property type="project" value="InterPro"/>
</dbReference>
<dbReference type="InterPro" id="IPR029061">
    <property type="entry name" value="THDP-binding"/>
</dbReference>
<dbReference type="EMBL" id="JAGSOH010000011">
    <property type="protein sequence ID" value="MBR7825991.1"/>
    <property type="molecule type" value="Genomic_DNA"/>
</dbReference>
<evidence type="ECO:0000313" key="8">
    <source>
        <dbReference type="Proteomes" id="UP000676325"/>
    </source>
</evidence>
<evidence type="ECO:0000256" key="2">
    <source>
        <dbReference type="ARBA" id="ARBA00023052"/>
    </source>
</evidence>
<comment type="caution">
    <text evidence="7">The sequence shown here is derived from an EMBL/GenBank/DDBJ whole genome shotgun (WGS) entry which is preliminary data.</text>
</comment>
<dbReference type="Gene3D" id="3.40.50.970">
    <property type="match status" value="2"/>
</dbReference>
<evidence type="ECO:0000313" key="7">
    <source>
        <dbReference type="EMBL" id="MBR7825991.1"/>
    </source>
</evidence>
<keyword evidence="8" id="KW-1185">Reference proteome</keyword>
<dbReference type="CDD" id="cd00568">
    <property type="entry name" value="TPP_enzymes"/>
    <property type="match status" value="1"/>
</dbReference>
<keyword evidence="2 3" id="KW-0786">Thiamine pyrophosphate</keyword>
<evidence type="ECO:0000259" key="6">
    <source>
        <dbReference type="Pfam" id="PF02776"/>
    </source>
</evidence>
<organism evidence="7 8">
    <name type="scientific">Actinospica acidithermotolerans</name>
    <dbReference type="NCBI Taxonomy" id="2828514"/>
    <lineage>
        <taxon>Bacteria</taxon>
        <taxon>Bacillati</taxon>
        <taxon>Actinomycetota</taxon>
        <taxon>Actinomycetes</taxon>
        <taxon>Catenulisporales</taxon>
        <taxon>Actinospicaceae</taxon>
        <taxon>Actinospica</taxon>
    </lineage>
</organism>
<dbReference type="InterPro" id="IPR012000">
    <property type="entry name" value="Thiamin_PyroP_enz_cen_dom"/>
</dbReference>
<name>A0A941E6J6_9ACTN</name>
<dbReference type="InterPro" id="IPR029035">
    <property type="entry name" value="DHS-like_NAD/FAD-binding_dom"/>
</dbReference>
<feature type="domain" description="Thiamine pyrophosphate enzyme N-terminal TPP-binding" evidence="6">
    <location>
        <begin position="6"/>
        <end position="112"/>
    </location>
</feature>